<dbReference type="InterPro" id="IPR050639">
    <property type="entry name" value="SSR_resolvase"/>
</dbReference>
<comment type="caution">
    <text evidence="2">The sequence shown here is derived from an EMBL/GenBank/DDBJ whole genome shotgun (WGS) entry which is preliminary data.</text>
</comment>
<dbReference type="RefSeq" id="WP_233283548.1">
    <property type="nucleotide sequence ID" value="NZ_LT009775.1"/>
</dbReference>
<dbReference type="InterPro" id="IPR006119">
    <property type="entry name" value="Resolv_N"/>
</dbReference>
<protein>
    <submittedName>
        <fullName evidence="2">Site-specific recombinase, DNA invertase Pin</fullName>
    </submittedName>
</protein>
<feature type="domain" description="Recombinase" evidence="1">
    <location>
        <begin position="111"/>
        <end position="254"/>
    </location>
</feature>
<dbReference type="Gene3D" id="3.40.50.1390">
    <property type="entry name" value="Resolvase, N-terminal catalytic domain"/>
    <property type="match status" value="1"/>
</dbReference>
<gene>
    <name evidence="2" type="ORF">AGR7A_Cc10033</name>
</gene>
<dbReference type="SMART" id="SM00857">
    <property type="entry name" value="Resolvase"/>
    <property type="match status" value="1"/>
</dbReference>
<sequence>MTKTFLDSFDYQLRPGIQNLMAHVKRDRIDVVLCVTVDRLSRDIEHSHKILKDLRYRDVDLWTVHAGSPVTDMEMSFRAMLSHELVWQIRYRTREGMKTAVRKGKASTCLAYGYMISQQRDVNGDRIKGLREIDPAKADIVRRIFTLYADGMSPRDIAQLLNKEGIPGSRGRKWRDTAIRGHVSRGTGILNNESYIGRIVWNKRNYRKNPETERRTARVNDASEWVLTAVPEMRIVSDDLWQRVKERQKEIGELFDFGQGNRLNATQRPEYLLSRMLECAECGGPYAISGKDRYSCTNRKKRLPIDDLDGACCGNSKTITRHELEERVLNCLPVAFFSMDIFDRISEKMVAHEVSKLKSLPSRKDQLATELAAIKSKQSGLMQQIQDRHADGRPRLAILDDQLDELEVTREALVLEIAHSQEPAEDFQEKIAKLKAQFNPANIEISVRKLIFLARNNADEHAKRRLMPIVRDLIQTVVIGKTPGHQPASLQVHGSIANIMASMEVLDLMEQQFITAAQNDLMAKIASGEIDTEQKQKKLLDAYAEELRCKYPEWENLQVSLVAGA</sequence>
<dbReference type="InterPro" id="IPR011109">
    <property type="entry name" value="DNA_bind_recombinase_dom"/>
</dbReference>
<reference evidence="2" key="1">
    <citation type="submission" date="2016-01" db="EMBL/GenBank/DDBJ databases">
        <authorList>
            <person name="Regsiter A."/>
            <person name="william w."/>
        </authorList>
    </citation>
    <scope>NUCLEOTIDE SEQUENCE</scope>
    <source>
        <strain evidence="2">NCPPB 1641</strain>
    </source>
</reference>
<dbReference type="PANTHER" id="PTHR30461">
    <property type="entry name" value="DNA-INVERTASE FROM LAMBDOID PROPHAGE"/>
    <property type="match status" value="1"/>
</dbReference>
<organism evidence="2 3">
    <name type="scientific">Agrobacterium deltaense NCPPB 1641</name>
    <dbReference type="NCBI Taxonomy" id="1183425"/>
    <lineage>
        <taxon>Bacteria</taxon>
        <taxon>Pseudomonadati</taxon>
        <taxon>Pseudomonadota</taxon>
        <taxon>Alphaproteobacteria</taxon>
        <taxon>Hyphomicrobiales</taxon>
        <taxon>Rhizobiaceae</taxon>
        <taxon>Rhizobium/Agrobacterium group</taxon>
        <taxon>Agrobacterium</taxon>
    </lineage>
</organism>
<dbReference type="Proteomes" id="UP000192140">
    <property type="component" value="Unassembled WGS sequence"/>
</dbReference>
<dbReference type="Pfam" id="PF00239">
    <property type="entry name" value="Resolvase"/>
    <property type="match status" value="1"/>
</dbReference>
<dbReference type="PANTHER" id="PTHR30461:SF23">
    <property type="entry name" value="DNA RECOMBINASE-RELATED"/>
    <property type="match status" value="1"/>
</dbReference>
<dbReference type="EMBL" id="FCNP01000001">
    <property type="protein sequence ID" value="CVI54325.1"/>
    <property type="molecule type" value="Genomic_DNA"/>
</dbReference>
<evidence type="ECO:0000313" key="3">
    <source>
        <dbReference type="Proteomes" id="UP000192140"/>
    </source>
</evidence>
<keyword evidence="3" id="KW-1185">Reference proteome</keyword>
<dbReference type="GO" id="GO:0003677">
    <property type="term" value="F:DNA binding"/>
    <property type="evidence" value="ECO:0007669"/>
    <property type="project" value="InterPro"/>
</dbReference>
<dbReference type="InterPro" id="IPR038109">
    <property type="entry name" value="DNA_bind_recomb_sf"/>
</dbReference>
<dbReference type="SUPFAM" id="SSF53041">
    <property type="entry name" value="Resolvase-like"/>
    <property type="match status" value="1"/>
</dbReference>
<dbReference type="InterPro" id="IPR036162">
    <property type="entry name" value="Resolvase-like_N_sf"/>
</dbReference>
<accession>A0A1S7TIA3</accession>
<dbReference type="GO" id="GO:0000150">
    <property type="term" value="F:DNA strand exchange activity"/>
    <property type="evidence" value="ECO:0007669"/>
    <property type="project" value="InterPro"/>
</dbReference>
<dbReference type="Pfam" id="PF07508">
    <property type="entry name" value="Recombinase"/>
    <property type="match status" value="1"/>
</dbReference>
<name>A0A1S7TIA3_9HYPH</name>
<proteinExistence type="predicted"/>
<evidence type="ECO:0000313" key="2">
    <source>
        <dbReference type="EMBL" id="CVI54325.1"/>
    </source>
</evidence>
<evidence type="ECO:0000259" key="1">
    <source>
        <dbReference type="PROSITE" id="PS51737"/>
    </source>
</evidence>
<dbReference type="AlphaFoldDB" id="A0A1S7TIA3"/>
<dbReference type="PROSITE" id="PS51737">
    <property type="entry name" value="RECOMBINASE_DNA_BIND"/>
    <property type="match status" value="1"/>
</dbReference>
<dbReference type="Gene3D" id="3.90.1750.20">
    <property type="entry name" value="Putative Large Serine Recombinase, Chain B, Domain 2"/>
    <property type="match status" value="1"/>
</dbReference>